<feature type="transmembrane region" description="Helical" evidence="8">
    <location>
        <begin position="97"/>
        <end position="114"/>
    </location>
</feature>
<feature type="transmembrane region" description="Helical" evidence="8">
    <location>
        <begin position="143"/>
        <end position="160"/>
    </location>
</feature>
<comment type="similarity">
    <text evidence="2">Belongs to the EamA transporter family.</text>
</comment>
<evidence type="ECO:0000256" key="4">
    <source>
        <dbReference type="ARBA" id="ARBA00022475"/>
    </source>
</evidence>
<evidence type="ECO:0000256" key="5">
    <source>
        <dbReference type="ARBA" id="ARBA00022692"/>
    </source>
</evidence>
<dbReference type="InterPro" id="IPR037185">
    <property type="entry name" value="EmrE-like"/>
</dbReference>
<keyword evidence="7 8" id="KW-0472">Membrane</keyword>
<feature type="domain" description="EamA" evidence="9">
    <location>
        <begin position="146"/>
        <end position="274"/>
    </location>
</feature>
<dbReference type="Pfam" id="PF00892">
    <property type="entry name" value="EamA"/>
    <property type="match status" value="2"/>
</dbReference>
<keyword evidence="11" id="KW-1185">Reference proteome</keyword>
<evidence type="ECO:0000256" key="6">
    <source>
        <dbReference type="ARBA" id="ARBA00022989"/>
    </source>
</evidence>
<evidence type="ECO:0000256" key="7">
    <source>
        <dbReference type="ARBA" id="ARBA00023136"/>
    </source>
</evidence>
<evidence type="ECO:0000256" key="8">
    <source>
        <dbReference type="SAM" id="Phobius"/>
    </source>
</evidence>
<evidence type="ECO:0000259" key="9">
    <source>
        <dbReference type="Pfam" id="PF00892"/>
    </source>
</evidence>
<evidence type="ECO:0000313" key="11">
    <source>
        <dbReference type="Proteomes" id="UP000786183"/>
    </source>
</evidence>
<keyword evidence="3" id="KW-0813">Transport</keyword>
<protein>
    <submittedName>
        <fullName evidence="10">EamA family transporter RarD</fullName>
    </submittedName>
</protein>
<evidence type="ECO:0000256" key="2">
    <source>
        <dbReference type="ARBA" id="ARBA00007362"/>
    </source>
</evidence>
<keyword evidence="6 8" id="KW-1133">Transmembrane helix</keyword>
<feature type="transmembrane region" description="Helical" evidence="8">
    <location>
        <begin position="234"/>
        <end position="251"/>
    </location>
</feature>
<feature type="transmembrane region" description="Helical" evidence="8">
    <location>
        <begin position="257"/>
        <end position="275"/>
    </location>
</feature>
<feature type="transmembrane region" description="Helical" evidence="8">
    <location>
        <begin position="167"/>
        <end position="189"/>
    </location>
</feature>
<evidence type="ECO:0000256" key="3">
    <source>
        <dbReference type="ARBA" id="ARBA00022448"/>
    </source>
</evidence>
<dbReference type="InterPro" id="IPR000620">
    <property type="entry name" value="EamA_dom"/>
</dbReference>
<comment type="caution">
    <text evidence="10">The sequence shown here is derived from an EMBL/GenBank/DDBJ whole genome shotgun (WGS) entry which is preliminary data.</text>
</comment>
<feature type="transmembrane region" description="Helical" evidence="8">
    <location>
        <begin position="62"/>
        <end position="85"/>
    </location>
</feature>
<feature type="transmembrane region" description="Helical" evidence="8">
    <location>
        <begin position="33"/>
        <end position="50"/>
    </location>
</feature>
<sequence>MHILLAAFVFAFWGLVPIYYKQLSLVSAEVVMAHRIIWSVVLLGIFLFTIKKLSLALKELKSFKMMFILFICGALISADWGLYIYMIESNLILETSLGYFIAPLIGIVFSRIFLKEKMSFLACISVLLVAIACFIEILYFKKLPILSVTLALLVNFYTLIRKKVFVSAIYGFFLETLLICPFAIAFLLFLPSANRHFSFDYTFILLILSGLVTLLPMLGFNYATNKLKLSLLSYLQYICPIISFLVAIFIYNESLEFHKIISFSIILIAVVLSIIDSLRGKNNE</sequence>
<dbReference type="EMBL" id="JACGBB010000010">
    <property type="protein sequence ID" value="MBZ7987550.1"/>
    <property type="molecule type" value="Genomic_DNA"/>
</dbReference>
<feature type="transmembrane region" description="Helical" evidence="8">
    <location>
        <begin position="119"/>
        <end position="137"/>
    </location>
</feature>
<dbReference type="SUPFAM" id="SSF103481">
    <property type="entry name" value="Multidrug resistance efflux transporter EmrE"/>
    <property type="match status" value="1"/>
</dbReference>
<dbReference type="NCBIfam" id="TIGR00688">
    <property type="entry name" value="rarD"/>
    <property type="match status" value="1"/>
</dbReference>
<dbReference type="RefSeq" id="WP_172231231.1">
    <property type="nucleotide sequence ID" value="NZ_CP035946.1"/>
</dbReference>
<name>A0ABS7WS17_9BACT</name>
<comment type="subcellular location">
    <subcellularLocation>
        <location evidence="1">Cell membrane</location>
        <topology evidence="1">Multi-pass membrane protein</topology>
    </subcellularLocation>
</comment>
<accession>A0ABS7WS17</accession>
<reference evidence="10 11" key="1">
    <citation type="submission" date="2020-07" db="EMBL/GenBank/DDBJ databases">
        <title>Transfer of Campylobacter canadensis to the novel genus Avispirillum gen. nov., that also includes two novel species recovered from migratory waterfowl: Avispirillum anseris sp. nov. and Avispirillum brantae sp. nov.</title>
        <authorList>
            <person name="Miller W.G."/>
            <person name="Chapman M.H."/>
            <person name="Yee E."/>
            <person name="Inglis G.D."/>
        </authorList>
    </citation>
    <scope>NUCLEOTIDE SEQUENCE [LARGE SCALE GENOMIC DNA]</scope>
    <source>
        <strain evidence="10 11">L283</strain>
    </source>
</reference>
<gene>
    <name evidence="10" type="primary">rarD</name>
    <name evidence="10" type="ORF">AVCANL283_05490</name>
</gene>
<keyword evidence="4" id="KW-1003">Cell membrane</keyword>
<organism evidence="10 11">
    <name type="scientific">Campylobacter canadensis</name>
    <dbReference type="NCBI Taxonomy" id="449520"/>
    <lineage>
        <taxon>Bacteria</taxon>
        <taxon>Pseudomonadati</taxon>
        <taxon>Campylobacterota</taxon>
        <taxon>Epsilonproteobacteria</taxon>
        <taxon>Campylobacterales</taxon>
        <taxon>Campylobacteraceae</taxon>
        <taxon>Campylobacter</taxon>
    </lineage>
</organism>
<evidence type="ECO:0000256" key="1">
    <source>
        <dbReference type="ARBA" id="ARBA00004651"/>
    </source>
</evidence>
<evidence type="ECO:0000313" key="10">
    <source>
        <dbReference type="EMBL" id="MBZ7987550.1"/>
    </source>
</evidence>
<feature type="domain" description="EamA" evidence="9">
    <location>
        <begin position="3"/>
        <end position="135"/>
    </location>
</feature>
<proteinExistence type="inferred from homology"/>
<dbReference type="InterPro" id="IPR004626">
    <property type="entry name" value="RarD"/>
</dbReference>
<feature type="transmembrane region" description="Helical" evidence="8">
    <location>
        <begin position="201"/>
        <end position="222"/>
    </location>
</feature>
<keyword evidence="5 8" id="KW-0812">Transmembrane</keyword>
<dbReference type="Proteomes" id="UP000786183">
    <property type="component" value="Unassembled WGS sequence"/>
</dbReference>